<dbReference type="InterPro" id="IPR055414">
    <property type="entry name" value="LRR_R13L4/SHOC2-like"/>
</dbReference>
<dbReference type="PRINTS" id="PR00364">
    <property type="entry name" value="DISEASERSIST"/>
</dbReference>
<evidence type="ECO:0000256" key="4">
    <source>
        <dbReference type="ARBA" id="ARBA00022490"/>
    </source>
</evidence>
<evidence type="ECO:0000256" key="8">
    <source>
        <dbReference type="ARBA" id="ARBA00022741"/>
    </source>
</evidence>
<keyword evidence="10" id="KW-0067">ATP-binding</keyword>
<dbReference type="GO" id="GO:0051607">
    <property type="term" value="P:defense response to virus"/>
    <property type="evidence" value="ECO:0007669"/>
    <property type="project" value="UniProtKB-ARBA"/>
</dbReference>
<dbReference type="InterPro" id="IPR042197">
    <property type="entry name" value="Apaf_helical"/>
</dbReference>
<keyword evidence="5" id="KW-0433">Leucine-rich repeat</keyword>
<comment type="subcellular location">
    <subcellularLocation>
        <location evidence="2">Cytoplasm</location>
    </subcellularLocation>
</comment>
<keyword evidence="6" id="KW-0381">Hypersensitive response</keyword>
<evidence type="ECO:0000256" key="6">
    <source>
        <dbReference type="ARBA" id="ARBA00022667"/>
    </source>
</evidence>
<dbReference type="Gene3D" id="1.10.10.10">
    <property type="entry name" value="Winged helix-like DNA-binding domain superfamily/Winged helix DNA-binding domain"/>
    <property type="match status" value="1"/>
</dbReference>
<dbReference type="InterPro" id="IPR036388">
    <property type="entry name" value="WH-like_DNA-bd_sf"/>
</dbReference>
<feature type="domain" description="NB-ARC" evidence="11">
    <location>
        <begin position="224"/>
        <end position="387"/>
    </location>
</feature>
<dbReference type="PANTHER" id="PTHR23155">
    <property type="entry name" value="DISEASE RESISTANCE PROTEIN RP"/>
    <property type="match status" value="1"/>
</dbReference>
<evidence type="ECO:0000256" key="10">
    <source>
        <dbReference type="ARBA" id="ARBA00022840"/>
    </source>
</evidence>
<evidence type="ECO:0000256" key="5">
    <source>
        <dbReference type="ARBA" id="ARBA00022614"/>
    </source>
</evidence>
<dbReference type="Pfam" id="PF23559">
    <property type="entry name" value="WHD_DRP"/>
    <property type="match status" value="1"/>
</dbReference>
<reference evidence="14 15" key="1">
    <citation type="journal article" date="2017" name="Nat. Commun.">
        <title>Genome assembly with in vitro proximity ligation data and whole-genome triplication in lettuce.</title>
        <authorList>
            <person name="Reyes-Chin-Wo S."/>
            <person name="Wang Z."/>
            <person name="Yang X."/>
            <person name="Kozik A."/>
            <person name="Arikit S."/>
            <person name="Song C."/>
            <person name="Xia L."/>
            <person name="Froenicke L."/>
            <person name="Lavelle D.O."/>
            <person name="Truco M.J."/>
            <person name="Xia R."/>
            <person name="Zhu S."/>
            <person name="Xu C."/>
            <person name="Xu H."/>
            <person name="Xu X."/>
            <person name="Cox K."/>
            <person name="Korf I."/>
            <person name="Meyers B.C."/>
            <person name="Michelmore R.W."/>
        </authorList>
    </citation>
    <scope>NUCLEOTIDE SEQUENCE [LARGE SCALE GENOMIC DNA]</scope>
    <source>
        <strain evidence="15">cv. Salinas</strain>
        <tissue evidence="14">Seedlings</tissue>
    </source>
</reference>
<dbReference type="FunFam" id="3.40.50.300:FF:001091">
    <property type="entry name" value="Probable disease resistance protein At1g61300"/>
    <property type="match status" value="1"/>
</dbReference>
<sequence length="933" mass="106136">MAVATDRLLKRLERLRTKADHMIKDVSLDYEHTPFIASQSFKILCKKAMSVCIIDPLWRIVHLSAPELIKFLHEEEGYTSLDVYWLKSLPKILYELQTVLDCVSDSRNWGNLDRHVWDEVNKDEEVQGMLKKIKGTLSDYFPVLIDEAPRVICAIEELKTVIDAILILCCEFLDSDMKFVVFDDISRRKLESGFTQRQLELLSVPLKQSVDEEETVVGFEDDTIKLLDMLTGFSKKLEIIPIIGMAGLGKTTLAKTVYEHPFIVYFFDIRVWSCVSQEYVKRDILLGILSCIVQLTTRFYSMSDELLGEQIYRGLKGQKYLVIFDDIWDDSHWKDLKLYFPDDRNGSRILLTTRNSNLGSTTAHSHRLRLRTARESWRILQMMVFKNGKCPWRLYDIGKQISRKCCGLPLAVSITAGLLRGKWTRGSWKQVAESLSNYIVNDPNQYMDTLALSYNHLPPHLRPCFLYLGAFPGDCDIPVHKLIWLWVALGFIHQTGSGGKTLEDVAQGYLMDLLGRSLVIVSKKGADGQIKACHVHDLLRSLCLWKANQEGFSPILYRYGRVTSAHSPVAESESSWSSDHSTQHVNFLLCCPVELGECFHVGGSFDCETYKFLRVLDIESASIFSFPKEILNLVNLRYLAIQAEDGNPPTSISNLVHLQILIISSRKNVFVPRSTWDMECLRHLYIKSGEKENLIEDVSSDRVLENLQTISGVCPSTSCVGILSRTPNLRKLGFHGCLVSPLGVLEFPNICSLTCLETLKLSNTKMYHSTVKSCSLIMFPESLTRLTLSDTALNWNEIRTIGLLPNLDVLKLNVNACIGEIWGTSDMGLGFRKLKLLKLQDLDLVKWEASSGDFPRLQRLVVRGCSRLEEIPACIGEILTLELIEVSWCNESTAQSARRIQKEQERNGNDFLKVFTSVHKDQQGKRKRPSHDD</sequence>
<proteinExistence type="inferred from homology"/>
<evidence type="ECO:0000259" key="11">
    <source>
        <dbReference type="Pfam" id="PF00931"/>
    </source>
</evidence>
<feature type="domain" description="Disease resistance protein winged helix" evidence="12">
    <location>
        <begin position="471"/>
        <end position="542"/>
    </location>
</feature>
<evidence type="ECO:0000256" key="9">
    <source>
        <dbReference type="ARBA" id="ARBA00022821"/>
    </source>
</evidence>
<dbReference type="AlphaFoldDB" id="A0A9R1VWI2"/>
<evidence type="ECO:0000256" key="1">
    <source>
        <dbReference type="ARBA" id="ARBA00002074"/>
    </source>
</evidence>
<comment type="similarity">
    <text evidence="3">Belongs to the disease resistance NB-LRR family.</text>
</comment>
<dbReference type="InterPro" id="IPR032675">
    <property type="entry name" value="LRR_dom_sf"/>
</dbReference>
<dbReference type="InterPro" id="IPR058922">
    <property type="entry name" value="WHD_DRP"/>
</dbReference>
<dbReference type="PANTHER" id="PTHR23155:SF1152">
    <property type="entry name" value="AAA+ ATPASE DOMAIN-CONTAINING PROTEIN"/>
    <property type="match status" value="1"/>
</dbReference>
<evidence type="ECO:0000259" key="13">
    <source>
        <dbReference type="Pfam" id="PF23598"/>
    </source>
</evidence>
<dbReference type="GO" id="GO:0005524">
    <property type="term" value="F:ATP binding"/>
    <property type="evidence" value="ECO:0007669"/>
    <property type="project" value="UniProtKB-KW"/>
</dbReference>
<organism evidence="14 15">
    <name type="scientific">Lactuca sativa</name>
    <name type="common">Garden lettuce</name>
    <dbReference type="NCBI Taxonomy" id="4236"/>
    <lineage>
        <taxon>Eukaryota</taxon>
        <taxon>Viridiplantae</taxon>
        <taxon>Streptophyta</taxon>
        <taxon>Embryophyta</taxon>
        <taxon>Tracheophyta</taxon>
        <taxon>Spermatophyta</taxon>
        <taxon>Magnoliopsida</taxon>
        <taxon>eudicotyledons</taxon>
        <taxon>Gunneridae</taxon>
        <taxon>Pentapetalae</taxon>
        <taxon>asterids</taxon>
        <taxon>campanulids</taxon>
        <taxon>Asterales</taxon>
        <taxon>Asteraceae</taxon>
        <taxon>Cichorioideae</taxon>
        <taxon>Cichorieae</taxon>
        <taxon>Lactucinae</taxon>
        <taxon>Lactuca</taxon>
    </lineage>
</organism>
<dbReference type="OrthoDB" id="1478287at2759"/>
<protein>
    <recommendedName>
        <fullName evidence="16">NB-ARC domain-containing protein</fullName>
    </recommendedName>
</protein>
<accession>A0A9R1VWI2</accession>
<dbReference type="Pfam" id="PF00931">
    <property type="entry name" value="NB-ARC"/>
    <property type="match status" value="1"/>
</dbReference>
<dbReference type="InterPro" id="IPR027417">
    <property type="entry name" value="P-loop_NTPase"/>
</dbReference>
<evidence type="ECO:0008006" key="16">
    <source>
        <dbReference type="Google" id="ProtNLM"/>
    </source>
</evidence>
<dbReference type="GO" id="GO:0043531">
    <property type="term" value="F:ADP binding"/>
    <property type="evidence" value="ECO:0007669"/>
    <property type="project" value="InterPro"/>
</dbReference>
<dbReference type="Gene3D" id="3.40.50.300">
    <property type="entry name" value="P-loop containing nucleotide triphosphate hydrolases"/>
    <property type="match status" value="1"/>
</dbReference>
<keyword evidence="7" id="KW-0677">Repeat</keyword>
<dbReference type="GO" id="GO:0009626">
    <property type="term" value="P:plant-type hypersensitive response"/>
    <property type="evidence" value="ECO:0007669"/>
    <property type="project" value="UniProtKB-KW"/>
</dbReference>
<name>A0A9R1VWI2_LACSA</name>
<evidence type="ECO:0000313" key="15">
    <source>
        <dbReference type="Proteomes" id="UP000235145"/>
    </source>
</evidence>
<keyword evidence="4" id="KW-0963">Cytoplasm</keyword>
<dbReference type="Proteomes" id="UP000235145">
    <property type="component" value="Unassembled WGS sequence"/>
</dbReference>
<feature type="domain" description="Disease resistance R13L4/SHOC-2-like LRR" evidence="13">
    <location>
        <begin position="608"/>
        <end position="901"/>
    </location>
</feature>
<keyword evidence="15" id="KW-1185">Reference proteome</keyword>
<evidence type="ECO:0000256" key="3">
    <source>
        <dbReference type="ARBA" id="ARBA00008894"/>
    </source>
</evidence>
<dbReference type="Gene3D" id="3.80.10.10">
    <property type="entry name" value="Ribonuclease Inhibitor"/>
    <property type="match status" value="1"/>
</dbReference>
<keyword evidence="8" id="KW-0547">Nucleotide-binding</keyword>
<comment type="function">
    <text evidence="1">Confers resistance to late blight (Phytophthora infestans) races carrying the avirulence gene Avr1. Resistance proteins guard the plant against pathogens that contain an appropriate avirulence protein via an indirect interaction with this avirulence protein. That triggers a defense system including the hypersensitive response, which restricts the pathogen growth.</text>
</comment>
<evidence type="ECO:0000259" key="12">
    <source>
        <dbReference type="Pfam" id="PF23559"/>
    </source>
</evidence>
<dbReference type="InterPro" id="IPR044974">
    <property type="entry name" value="Disease_R_plants"/>
</dbReference>
<comment type="caution">
    <text evidence="14">The sequence shown here is derived from an EMBL/GenBank/DDBJ whole genome shotgun (WGS) entry which is preliminary data.</text>
</comment>
<dbReference type="SUPFAM" id="SSF52058">
    <property type="entry name" value="L domain-like"/>
    <property type="match status" value="1"/>
</dbReference>
<dbReference type="EMBL" id="NBSK02000004">
    <property type="protein sequence ID" value="KAJ0212100.1"/>
    <property type="molecule type" value="Genomic_DNA"/>
</dbReference>
<evidence type="ECO:0000313" key="14">
    <source>
        <dbReference type="EMBL" id="KAJ0212100.1"/>
    </source>
</evidence>
<dbReference type="FunFam" id="1.10.10.10:FF:000322">
    <property type="entry name" value="Probable disease resistance protein At1g63360"/>
    <property type="match status" value="1"/>
</dbReference>
<dbReference type="InterPro" id="IPR002182">
    <property type="entry name" value="NB-ARC"/>
</dbReference>
<evidence type="ECO:0000256" key="7">
    <source>
        <dbReference type="ARBA" id="ARBA00022737"/>
    </source>
</evidence>
<gene>
    <name evidence="14" type="ORF">LSAT_V11C400213270</name>
</gene>
<keyword evidence="9" id="KW-0611">Plant defense</keyword>
<dbReference type="Pfam" id="PF23598">
    <property type="entry name" value="LRR_14"/>
    <property type="match status" value="1"/>
</dbReference>
<evidence type="ECO:0000256" key="2">
    <source>
        <dbReference type="ARBA" id="ARBA00004496"/>
    </source>
</evidence>
<dbReference type="Gene3D" id="1.10.8.430">
    <property type="entry name" value="Helical domain of apoptotic protease-activating factors"/>
    <property type="match status" value="1"/>
</dbReference>
<dbReference type="SUPFAM" id="SSF52540">
    <property type="entry name" value="P-loop containing nucleoside triphosphate hydrolases"/>
    <property type="match status" value="1"/>
</dbReference>
<dbReference type="Gramene" id="rna-gnl|WGS:NBSK|LSAT_4X145920_mrna">
    <property type="protein sequence ID" value="cds-PLY97335.1"/>
    <property type="gene ID" value="gene-LSAT_4X145920"/>
</dbReference>